<organism evidence="2 3">
    <name type="scientific">Pseudosporangium ferrugineum</name>
    <dbReference type="NCBI Taxonomy" id="439699"/>
    <lineage>
        <taxon>Bacteria</taxon>
        <taxon>Bacillati</taxon>
        <taxon>Actinomycetota</taxon>
        <taxon>Actinomycetes</taxon>
        <taxon>Micromonosporales</taxon>
        <taxon>Micromonosporaceae</taxon>
        <taxon>Pseudosporangium</taxon>
    </lineage>
</organism>
<keyword evidence="1" id="KW-1133">Transmembrane helix</keyword>
<proteinExistence type="predicted"/>
<keyword evidence="1" id="KW-0472">Membrane</keyword>
<dbReference type="AlphaFoldDB" id="A0A2T0RX80"/>
<dbReference type="RefSeq" id="WP_146164146.1">
    <property type="nucleotide sequence ID" value="NZ_PVZG01000012.1"/>
</dbReference>
<sequence>MKASGRPAEEFLAEFSAHLDGRGAWRRRVEAEMRDGLSCAISDVQTEDLDADEAERRVLRDWGSPRELAEQFNGIGSVANAGRLAGRILIATPVLAVAWALVVLLSRDPWPTEPTFIFIATRLLGASVTIAVVCSAAILIDRRRAVLRGRAPSWAAVWACAGTAAANLVLIAMLIYRAGSGPSAISWALAALPGLLTPTLLGLTLRDVRRIRAARVPRQ</sequence>
<keyword evidence="3" id="KW-1185">Reference proteome</keyword>
<feature type="transmembrane region" description="Helical" evidence="1">
    <location>
        <begin position="84"/>
        <end position="104"/>
    </location>
</feature>
<dbReference type="NCBIfam" id="NF038403">
    <property type="entry name" value="perm_prefix_1"/>
    <property type="match status" value="1"/>
</dbReference>
<protein>
    <submittedName>
        <fullName evidence="2">Uncharacterized protein</fullName>
    </submittedName>
</protein>
<accession>A0A2T0RX80</accession>
<feature type="transmembrane region" description="Helical" evidence="1">
    <location>
        <begin position="152"/>
        <end position="178"/>
    </location>
</feature>
<reference evidence="2 3" key="1">
    <citation type="submission" date="2018-03" db="EMBL/GenBank/DDBJ databases">
        <title>Genomic Encyclopedia of Archaeal and Bacterial Type Strains, Phase II (KMG-II): from individual species to whole genera.</title>
        <authorList>
            <person name="Goeker M."/>
        </authorList>
    </citation>
    <scope>NUCLEOTIDE SEQUENCE [LARGE SCALE GENOMIC DNA]</scope>
    <source>
        <strain evidence="2 3">DSM 45348</strain>
    </source>
</reference>
<evidence type="ECO:0000313" key="3">
    <source>
        <dbReference type="Proteomes" id="UP000239209"/>
    </source>
</evidence>
<feature type="transmembrane region" description="Helical" evidence="1">
    <location>
        <begin position="184"/>
        <end position="205"/>
    </location>
</feature>
<dbReference type="InterPro" id="IPR047928">
    <property type="entry name" value="Perm_prefix_1"/>
</dbReference>
<feature type="transmembrane region" description="Helical" evidence="1">
    <location>
        <begin position="116"/>
        <end position="140"/>
    </location>
</feature>
<evidence type="ECO:0000313" key="2">
    <source>
        <dbReference type="EMBL" id="PRY25795.1"/>
    </source>
</evidence>
<keyword evidence="1" id="KW-0812">Transmembrane</keyword>
<gene>
    <name evidence="2" type="ORF">CLV70_112161</name>
</gene>
<dbReference type="EMBL" id="PVZG01000012">
    <property type="protein sequence ID" value="PRY25795.1"/>
    <property type="molecule type" value="Genomic_DNA"/>
</dbReference>
<comment type="caution">
    <text evidence="2">The sequence shown here is derived from an EMBL/GenBank/DDBJ whole genome shotgun (WGS) entry which is preliminary data.</text>
</comment>
<evidence type="ECO:0000256" key="1">
    <source>
        <dbReference type="SAM" id="Phobius"/>
    </source>
</evidence>
<name>A0A2T0RX80_9ACTN</name>
<dbReference type="Proteomes" id="UP000239209">
    <property type="component" value="Unassembled WGS sequence"/>
</dbReference>